<sequence length="288" mass="31899">MRKGVHPVVILSGCQRRHPSPVYFLSPGEGEIRLCVKLGSKEDSGCSFFYPSLKDGLHEKVIRGDPDRVTIAGVEGLLFVDVLRPERNVDILRAILSNAVTTFGVMDPRVEIVDELAGFSWGTVDRLPSIREGMVIGMINRPGGLAPVKALYRAMNGAMEYFSRRGISIENVEKLAEESLERATKILRLQGVYPVNLTRSGILNLPRILDLGYSMEIEVPAPWYTDLVEAISPFVQDPMQSELLFLVIGDRSDVETSLDEAEKAGFPTFLVGKVLEKGNNIKIKKNNT</sequence>
<evidence type="ECO:0000313" key="11">
    <source>
        <dbReference type="Proteomes" id="UP000062398"/>
    </source>
</evidence>
<dbReference type="PROSITE" id="PS50191">
    <property type="entry name" value="CRAL_TRIO"/>
    <property type="match status" value="1"/>
</dbReference>
<dbReference type="Proteomes" id="UP000062398">
    <property type="component" value="Chromosome"/>
</dbReference>
<evidence type="ECO:0000313" key="8">
    <source>
        <dbReference type="Proteomes" id="UP000029084"/>
    </source>
</evidence>
<evidence type="ECO:0000313" key="7">
    <source>
        <dbReference type="EMBL" id="AKV84263.1"/>
    </source>
</evidence>
<dbReference type="InterPro" id="IPR001251">
    <property type="entry name" value="CRAL-TRIO_dom"/>
</dbReference>
<evidence type="ECO:0000313" key="12">
    <source>
        <dbReference type="Proteomes" id="UP000062475"/>
    </source>
</evidence>
<dbReference type="Proteomes" id="UP000068832">
    <property type="component" value="Chromosome"/>
</dbReference>
<reference evidence="7 9" key="3">
    <citation type="submission" date="2015-07" db="EMBL/GenBank/DDBJ databases">
        <title>Physiological, transcriptional responses and genome re-sequencing of acid resistant extremely thermoacidophilic Metallosphaera sedula SARC-M1.</title>
        <authorList>
            <person name="Ai C."/>
            <person name="McCarthy S."/>
            <person name="Eckrich V."/>
            <person name="Rudrappa D."/>
            <person name="Qiu G."/>
            <person name="Blum P."/>
        </authorList>
    </citation>
    <scope>NUCLEOTIDE SEQUENCE [LARGE SCALE GENOMIC DNA]</scope>
    <source>
        <strain evidence="7 9">SARC-M1</strain>
    </source>
</reference>
<dbReference type="EMBL" id="CP012176">
    <property type="protein sequence ID" value="AKV84263.1"/>
    <property type="molecule type" value="Genomic_DNA"/>
</dbReference>
<evidence type="ECO:0000313" key="5">
    <source>
        <dbReference type="EMBL" id="AKV78390.1"/>
    </source>
</evidence>
<dbReference type="PATRIC" id="fig|43687.5.peg.831"/>
<dbReference type="RefSeq" id="WP_012020773.1">
    <property type="nucleotide sequence ID" value="NZ_CP008822.1"/>
</dbReference>
<protein>
    <recommendedName>
        <fullName evidence="1">CRAL-TRIO domain-containing protein</fullName>
    </recommendedName>
</protein>
<dbReference type="EMBL" id="CP012175">
    <property type="protein sequence ID" value="AKV80635.1"/>
    <property type="molecule type" value="Genomic_DNA"/>
</dbReference>
<dbReference type="Proteomes" id="UP000056255">
    <property type="component" value="Chromosome"/>
</dbReference>
<organism evidence="2 8">
    <name type="scientific">Metallosphaera sedula</name>
    <dbReference type="NCBI Taxonomy" id="43687"/>
    <lineage>
        <taxon>Archaea</taxon>
        <taxon>Thermoproteota</taxon>
        <taxon>Thermoprotei</taxon>
        <taxon>Sulfolobales</taxon>
        <taxon>Sulfolobaceae</taxon>
        <taxon>Metallosphaera</taxon>
    </lineage>
</organism>
<proteinExistence type="predicted"/>
<evidence type="ECO:0000313" key="13">
    <source>
        <dbReference type="Proteomes" id="UP000068832"/>
    </source>
</evidence>
<dbReference type="Proteomes" id="UP000062475">
    <property type="component" value="Chromosome"/>
</dbReference>
<dbReference type="OrthoDB" id="34676at2157"/>
<evidence type="ECO:0000313" key="6">
    <source>
        <dbReference type="EMBL" id="AKV80635.1"/>
    </source>
</evidence>
<reference evidence="10 11" key="2">
    <citation type="journal article" date="2015" name="Genome Announc.">
        <title>Complete Genome Sequences of Evolved Arsenate-Resistant Metallosphaera sedula Strains.</title>
        <authorList>
            <person name="Ai C."/>
            <person name="McCarthy S."/>
            <person name="Schackwitz W."/>
            <person name="Martin J."/>
            <person name="Lipzen A."/>
            <person name="Blum P."/>
        </authorList>
    </citation>
    <scope>NUCLEOTIDE SEQUENCE [LARGE SCALE GENOMIC DNA]</scope>
    <source>
        <strain evidence="5 11">ARS120-1</strain>
        <strain evidence="6 10">ARS120-2</strain>
        <strain evidence="3 13">ARS50-1</strain>
        <strain evidence="4 12">ARS50-2</strain>
    </source>
</reference>
<dbReference type="EMBL" id="CP012174">
    <property type="protein sequence ID" value="AKV78390.1"/>
    <property type="molecule type" value="Genomic_DNA"/>
</dbReference>
<dbReference type="Proteomes" id="UP000029084">
    <property type="component" value="Chromosome"/>
</dbReference>
<gene>
    <name evidence="2" type="ORF">HA72_0811</name>
    <name evidence="3" type="ORF">MsedA_0826</name>
    <name evidence="4" type="ORF">MsedB_0827</name>
    <name evidence="5" type="ORF">MsedC_0826</name>
    <name evidence="6" type="ORF">MsedD_0827</name>
    <name evidence="7" type="ORF">MsedE_0826</name>
</gene>
<evidence type="ECO:0000313" key="2">
    <source>
        <dbReference type="EMBL" id="AIM26972.1"/>
    </source>
</evidence>
<evidence type="ECO:0000313" key="4">
    <source>
        <dbReference type="EMBL" id="AKV76139.1"/>
    </source>
</evidence>
<dbReference type="EMBL" id="CP012172">
    <property type="protein sequence ID" value="AKV73897.1"/>
    <property type="molecule type" value="Genomic_DNA"/>
</dbReference>
<reference evidence="2 8" key="1">
    <citation type="journal article" date="2014" name="J. Bacteriol.">
        <title>Role of an Archaeal PitA Transporter in the Copper and Arsenic Resistance of Metallosphaera sedula, an Extreme Thermoacidophile.</title>
        <authorList>
            <person name="McCarthy S."/>
            <person name="Ai C."/>
            <person name="Wheaton G."/>
            <person name="Tevatia R."/>
            <person name="Eckrich V."/>
            <person name="Kelly R."/>
            <person name="Blum P."/>
        </authorList>
    </citation>
    <scope>NUCLEOTIDE SEQUENCE [LARGE SCALE GENOMIC DNA]</scope>
    <source>
        <strain evidence="2 8">CuR1</strain>
    </source>
</reference>
<dbReference type="GeneID" id="91755271"/>
<dbReference type="AlphaFoldDB" id="A0A088E5B5"/>
<dbReference type="EMBL" id="CP012173">
    <property type="protein sequence ID" value="AKV76139.1"/>
    <property type="molecule type" value="Genomic_DNA"/>
</dbReference>
<evidence type="ECO:0000313" key="3">
    <source>
        <dbReference type="EMBL" id="AKV73897.1"/>
    </source>
</evidence>
<dbReference type="OMA" id="LNGCQKR"/>
<evidence type="ECO:0000313" key="9">
    <source>
        <dbReference type="Proteomes" id="UP000056255"/>
    </source>
</evidence>
<evidence type="ECO:0000259" key="1">
    <source>
        <dbReference type="PROSITE" id="PS50191"/>
    </source>
</evidence>
<accession>A0A088E5B5</accession>
<dbReference type="EMBL" id="CP008822">
    <property type="protein sequence ID" value="AIM26972.1"/>
    <property type="molecule type" value="Genomic_DNA"/>
</dbReference>
<evidence type="ECO:0000313" key="10">
    <source>
        <dbReference type="Proteomes" id="UP000061362"/>
    </source>
</evidence>
<name>A0A088E5B5_9CREN</name>
<dbReference type="Proteomes" id="UP000061362">
    <property type="component" value="Chromosome"/>
</dbReference>
<feature type="domain" description="CRAL-TRIO" evidence="1">
    <location>
        <begin position="161"/>
        <end position="278"/>
    </location>
</feature>